<organism evidence="2">
    <name type="scientific">freshwater metagenome</name>
    <dbReference type="NCBI Taxonomy" id="449393"/>
    <lineage>
        <taxon>unclassified sequences</taxon>
        <taxon>metagenomes</taxon>
        <taxon>ecological metagenomes</taxon>
    </lineage>
</organism>
<sequence length="248" mass="24910">MSSFKIPCRTLVGAGTAVALAAGLSVLGASSASAHMGVDLHGATPTAGSGSTIFLRPGHGCDGDATNAMTVTIPDGVTSAKAQQKAGWKLTSDGTTITWSGGALPDDEFDDFGIKLTWPKLADGVTSQKFYFKTVQTCNAEIAVARSGKAATVTGKLPAYAGEKVALFVDGIPLTMRDVTLASDGTFTVKTTSAKVPDGADVTAELNGTMIGNSIAGTDAWLEIPAAGSTASLAMPAPSVTVVAAVAK</sequence>
<dbReference type="AlphaFoldDB" id="A0A6J7EWV9"/>
<dbReference type="InterPro" id="IPR038507">
    <property type="entry name" value="YcnI-like_sf"/>
</dbReference>
<evidence type="ECO:0000313" key="2">
    <source>
        <dbReference type="EMBL" id="CAB4886791.1"/>
    </source>
</evidence>
<proteinExistence type="predicted"/>
<reference evidence="2" key="1">
    <citation type="submission" date="2020-05" db="EMBL/GenBank/DDBJ databases">
        <authorList>
            <person name="Chiriac C."/>
            <person name="Salcher M."/>
            <person name="Ghai R."/>
            <person name="Kavagutti S V."/>
        </authorList>
    </citation>
    <scope>NUCLEOTIDE SEQUENCE</scope>
</reference>
<dbReference type="PROSITE" id="PS51318">
    <property type="entry name" value="TAT"/>
    <property type="match status" value="1"/>
</dbReference>
<dbReference type="Gene3D" id="2.60.40.2230">
    <property type="entry name" value="Uncharacterised protein YcnI-like PF07987, DUF1775"/>
    <property type="match status" value="1"/>
</dbReference>
<name>A0A6J7EWV9_9ZZZZ</name>
<evidence type="ECO:0000259" key="1">
    <source>
        <dbReference type="Pfam" id="PF07987"/>
    </source>
</evidence>
<dbReference type="InterPro" id="IPR006311">
    <property type="entry name" value="TAT_signal"/>
</dbReference>
<dbReference type="EMBL" id="CAFBLS010000329">
    <property type="protein sequence ID" value="CAB4886791.1"/>
    <property type="molecule type" value="Genomic_DNA"/>
</dbReference>
<dbReference type="Pfam" id="PF07987">
    <property type="entry name" value="DUF1775"/>
    <property type="match status" value="1"/>
</dbReference>
<protein>
    <submittedName>
        <fullName evidence="2">Unannotated protein</fullName>
    </submittedName>
</protein>
<dbReference type="InterPro" id="IPR012533">
    <property type="entry name" value="YcnI-copper_dom"/>
</dbReference>
<gene>
    <name evidence="2" type="ORF">UFOPK3402_01971</name>
</gene>
<accession>A0A6J7EWV9</accession>
<feature type="domain" description="YncI copper-binding" evidence="1">
    <location>
        <begin position="39"/>
        <end position="141"/>
    </location>
</feature>